<evidence type="ECO:0000313" key="5">
    <source>
        <dbReference type="EMBL" id="KAB1080321.1"/>
    </source>
</evidence>
<evidence type="ECO:0000256" key="3">
    <source>
        <dbReference type="ARBA" id="ARBA00022801"/>
    </source>
</evidence>
<accession>A0A6L3T2Z0</accession>
<evidence type="ECO:0000313" key="6">
    <source>
        <dbReference type="Proteomes" id="UP000474159"/>
    </source>
</evidence>
<protein>
    <recommendedName>
        <fullName evidence="4">Trehalose 6-phosphate phosphatase</fullName>
        <ecNumber evidence="4">3.1.3.12</ecNumber>
    </recommendedName>
</protein>
<evidence type="ECO:0000256" key="1">
    <source>
        <dbReference type="ARBA" id="ARBA00005199"/>
    </source>
</evidence>
<dbReference type="NCBIfam" id="TIGR01484">
    <property type="entry name" value="HAD-SF-IIB"/>
    <property type="match status" value="1"/>
</dbReference>
<proteinExistence type="inferred from homology"/>
<keyword evidence="4" id="KW-0479">Metal-binding</keyword>
<comment type="cofactor">
    <cofactor evidence="4">
        <name>Mg(2+)</name>
        <dbReference type="ChEBI" id="CHEBI:18420"/>
    </cofactor>
</comment>
<dbReference type="CDD" id="cd01627">
    <property type="entry name" value="HAD_TPP"/>
    <property type="match status" value="1"/>
</dbReference>
<comment type="function">
    <text evidence="4">Removes the phosphate from trehalose 6-phosphate to produce free trehalose.</text>
</comment>
<dbReference type="InterPro" id="IPR044651">
    <property type="entry name" value="OTSB-like"/>
</dbReference>
<keyword evidence="6" id="KW-1185">Reference proteome</keyword>
<dbReference type="EC" id="3.1.3.12" evidence="4"/>
<dbReference type="SUPFAM" id="SSF56784">
    <property type="entry name" value="HAD-like"/>
    <property type="match status" value="1"/>
</dbReference>
<dbReference type="Pfam" id="PF02358">
    <property type="entry name" value="Trehalose_PPase"/>
    <property type="match status" value="1"/>
</dbReference>
<evidence type="ECO:0000256" key="4">
    <source>
        <dbReference type="RuleBase" id="RU361117"/>
    </source>
</evidence>
<dbReference type="AlphaFoldDB" id="A0A6L3T2Z0"/>
<dbReference type="GO" id="GO:0004805">
    <property type="term" value="F:trehalose-phosphatase activity"/>
    <property type="evidence" value="ECO:0007669"/>
    <property type="project" value="UniProtKB-EC"/>
</dbReference>
<dbReference type="InterPro" id="IPR006379">
    <property type="entry name" value="HAD-SF_hydro_IIB"/>
</dbReference>
<dbReference type="EMBL" id="VZZK01000005">
    <property type="protein sequence ID" value="KAB1080321.1"/>
    <property type="molecule type" value="Genomic_DNA"/>
</dbReference>
<organism evidence="5 6">
    <name type="scientific">Methylobacterium soli</name>
    <dbReference type="NCBI Taxonomy" id="553447"/>
    <lineage>
        <taxon>Bacteria</taxon>
        <taxon>Pseudomonadati</taxon>
        <taxon>Pseudomonadota</taxon>
        <taxon>Alphaproteobacteria</taxon>
        <taxon>Hyphomicrobiales</taxon>
        <taxon>Methylobacteriaceae</taxon>
        <taxon>Methylobacterium</taxon>
    </lineage>
</organism>
<dbReference type="NCBIfam" id="TIGR00685">
    <property type="entry name" value="T6PP"/>
    <property type="match status" value="1"/>
</dbReference>
<evidence type="ECO:0000256" key="2">
    <source>
        <dbReference type="ARBA" id="ARBA00008770"/>
    </source>
</evidence>
<dbReference type="PANTHER" id="PTHR43768">
    <property type="entry name" value="TREHALOSE 6-PHOSPHATE PHOSPHATASE"/>
    <property type="match status" value="1"/>
</dbReference>
<dbReference type="InterPro" id="IPR003337">
    <property type="entry name" value="Trehalose_PPase"/>
</dbReference>
<comment type="caution">
    <text evidence="5">The sequence shown here is derived from an EMBL/GenBank/DDBJ whole genome shotgun (WGS) entry which is preliminary data.</text>
</comment>
<keyword evidence="3 4" id="KW-0378">Hydrolase</keyword>
<dbReference type="Gene3D" id="3.30.70.1020">
    <property type="entry name" value="Trehalose-6-phosphate phosphatase related protein, domain 2"/>
    <property type="match status" value="1"/>
</dbReference>
<dbReference type="Gene3D" id="3.40.50.1000">
    <property type="entry name" value="HAD superfamily/HAD-like"/>
    <property type="match status" value="1"/>
</dbReference>
<name>A0A6L3T2Z0_9HYPH</name>
<dbReference type="InterPro" id="IPR023214">
    <property type="entry name" value="HAD_sf"/>
</dbReference>
<comment type="similarity">
    <text evidence="2 4">Belongs to the trehalose phosphatase family.</text>
</comment>
<dbReference type="Proteomes" id="UP000474159">
    <property type="component" value="Unassembled WGS sequence"/>
</dbReference>
<comment type="catalytic activity">
    <reaction evidence="4">
        <text>alpha,alpha-trehalose 6-phosphate + H2O = alpha,alpha-trehalose + phosphate</text>
        <dbReference type="Rhea" id="RHEA:23420"/>
        <dbReference type="ChEBI" id="CHEBI:15377"/>
        <dbReference type="ChEBI" id="CHEBI:16551"/>
        <dbReference type="ChEBI" id="CHEBI:43474"/>
        <dbReference type="ChEBI" id="CHEBI:58429"/>
        <dbReference type="EC" id="3.1.3.12"/>
    </reaction>
</comment>
<dbReference type="GO" id="GO:0046872">
    <property type="term" value="F:metal ion binding"/>
    <property type="evidence" value="ECO:0007669"/>
    <property type="project" value="UniProtKB-KW"/>
</dbReference>
<dbReference type="OrthoDB" id="9814913at2"/>
<comment type="pathway">
    <text evidence="1 4">Glycan biosynthesis; trehalose biosynthesis.</text>
</comment>
<keyword evidence="4" id="KW-0460">Magnesium</keyword>
<sequence length="255" mass="26928">MEARVTGPSDYALFLDFDGTLVEIAPRPDQVRVAPELAPALERLRGRLGGALAVVTGRPVAVIDEFLAPARFDVAGLHGVELRVDGFQAGGRPEDHPSLRARVGQLQALVADLDAVLIEDKGASVAVHWRLATPSDAARAEAAVRAVAAELAGEYRLQLGKAVGEIVPAAATKGHAIRALMQRPPYAGRRAVFLGDDRTDELAFEAVNQDGGLSIRVGPGETVAPRRLSDPEAVRTLLYAWAETGAFDPSALPPA</sequence>
<dbReference type="UniPathway" id="UPA00299"/>
<gene>
    <name evidence="5" type="primary">otsB</name>
    <name evidence="5" type="ORF">F6X53_06370</name>
</gene>
<dbReference type="GO" id="GO:0005992">
    <property type="term" value="P:trehalose biosynthetic process"/>
    <property type="evidence" value="ECO:0007669"/>
    <property type="project" value="UniProtKB-UniPathway"/>
</dbReference>
<dbReference type="PANTHER" id="PTHR43768:SF3">
    <property type="entry name" value="TREHALOSE 6-PHOSPHATE PHOSPHATASE"/>
    <property type="match status" value="1"/>
</dbReference>
<dbReference type="InterPro" id="IPR036412">
    <property type="entry name" value="HAD-like_sf"/>
</dbReference>
<reference evidence="5 6" key="1">
    <citation type="submission" date="2019-09" db="EMBL/GenBank/DDBJ databases">
        <title>YIM 48816 draft genome.</title>
        <authorList>
            <person name="Jiang L."/>
        </authorList>
    </citation>
    <scope>NUCLEOTIDE SEQUENCE [LARGE SCALE GENOMIC DNA]</scope>
    <source>
        <strain evidence="5 6">YIM 48816</strain>
    </source>
</reference>